<gene>
    <name evidence="1" type="ORF">RIB2604_02003930</name>
</gene>
<accession>A0A146FI05</accession>
<protein>
    <submittedName>
        <fullName evidence="1">Fungal specific transcription factor domain-containing protein</fullName>
    </submittedName>
</protein>
<proteinExistence type="predicted"/>
<dbReference type="EMBL" id="BCWF01000020">
    <property type="protein sequence ID" value="GAT25814.1"/>
    <property type="molecule type" value="Genomic_DNA"/>
</dbReference>
<evidence type="ECO:0000313" key="1">
    <source>
        <dbReference type="EMBL" id="GAT25814.1"/>
    </source>
</evidence>
<reference evidence="1 2" key="1">
    <citation type="journal article" date="2016" name="DNA Res.">
        <title>Genome sequence of Aspergillus luchuensis NBRC 4314.</title>
        <authorList>
            <person name="Yamada O."/>
            <person name="Machida M."/>
            <person name="Hosoyama A."/>
            <person name="Goto M."/>
            <person name="Takahashi T."/>
            <person name="Futagami T."/>
            <person name="Yamagata Y."/>
            <person name="Takeuchi M."/>
            <person name="Kobayashi T."/>
            <person name="Koike H."/>
            <person name="Abe K."/>
            <person name="Asai K."/>
            <person name="Arita M."/>
            <person name="Fujita N."/>
            <person name="Fukuda K."/>
            <person name="Higa K."/>
            <person name="Horikawa H."/>
            <person name="Ishikawa T."/>
            <person name="Jinno K."/>
            <person name="Kato Y."/>
            <person name="Kirimura K."/>
            <person name="Mizutani O."/>
            <person name="Nakasone K."/>
            <person name="Sano M."/>
            <person name="Shiraishi Y."/>
            <person name="Tsukahara M."/>
            <person name="Gomi K."/>
        </authorList>
    </citation>
    <scope>NUCLEOTIDE SEQUENCE [LARGE SCALE GENOMIC DNA]</scope>
    <source>
        <strain evidence="1 2">RIB 2604</strain>
    </source>
</reference>
<comment type="caution">
    <text evidence="1">The sequence shown here is derived from an EMBL/GenBank/DDBJ whole genome shotgun (WGS) entry which is preliminary data.</text>
</comment>
<reference evidence="2" key="2">
    <citation type="submission" date="2016-02" db="EMBL/GenBank/DDBJ databases">
        <title>Genome sequencing of Aspergillus luchuensis NBRC 4314.</title>
        <authorList>
            <person name="Yamada O."/>
        </authorList>
    </citation>
    <scope>NUCLEOTIDE SEQUENCE [LARGE SCALE GENOMIC DNA]</scope>
    <source>
        <strain evidence="2">RIB 2604</strain>
    </source>
</reference>
<sequence>MSTGLIYAWKPSSFEKTYQGSQSKFYRPSYCLVENPPHATELQCSSLEGKRLQFFEVSMRYFSADLHCLRTEYRFQQTPKEAGWVVVESESDSIGQA</sequence>
<name>A0A146FI05_ASPKA</name>
<dbReference type="AlphaFoldDB" id="A0A146FI05"/>
<evidence type="ECO:0000313" key="2">
    <source>
        <dbReference type="Proteomes" id="UP000075230"/>
    </source>
</evidence>
<organism evidence="1 2">
    <name type="scientific">Aspergillus kawachii</name>
    <name type="common">White koji mold</name>
    <name type="synonym">Aspergillus awamori var. kawachi</name>
    <dbReference type="NCBI Taxonomy" id="1069201"/>
    <lineage>
        <taxon>Eukaryota</taxon>
        <taxon>Fungi</taxon>
        <taxon>Dikarya</taxon>
        <taxon>Ascomycota</taxon>
        <taxon>Pezizomycotina</taxon>
        <taxon>Eurotiomycetes</taxon>
        <taxon>Eurotiomycetidae</taxon>
        <taxon>Eurotiales</taxon>
        <taxon>Aspergillaceae</taxon>
        <taxon>Aspergillus</taxon>
        <taxon>Aspergillus subgen. Circumdati</taxon>
    </lineage>
</organism>
<dbReference type="Proteomes" id="UP000075230">
    <property type="component" value="Unassembled WGS sequence"/>
</dbReference>